<dbReference type="Gene3D" id="3.40.50.300">
    <property type="entry name" value="P-loop containing nucleotide triphosphate hydrolases"/>
    <property type="match status" value="1"/>
</dbReference>
<dbReference type="GO" id="GO:0016791">
    <property type="term" value="F:phosphatase activity"/>
    <property type="evidence" value="ECO:0007669"/>
    <property type="project" value="TreeGrafter"/>
</dbReference>
<feature type="domain" description="Calcineurin-like phosphoesterase" evidence="1">
    <location>
        <begin position="194"/>
        <end position="378"/>
    </location>
</feature>
<dbReference type="SUPFAM" id="SSF56091">
    <property type="entry name" value="DNA ligase/mRNA capping enzyme, catalytic domain"/>
    <property type="match status" value="1"/>
</dbReference>
<dbReference type="GO" id="GO:0005737">
    <property type="term" value="C:cytoplasm"/>
    <property type="evidence" value="ECO:0007669"/>
    <property type="project" value="TreeGrafter"/>
</dbReference>
<dbReference type="RefSeq" id="WP_204044836.1">
    <property type="nucleotide sequence ID" value="NZ_BOOA01000074.1"/>
</dbReference>
<evidence type="ECO:0000313" key="4">
    <source>
        <dbReference type="Proteomes" id="UP000640052"/>
    </source>
</evidence>
<dbReference type="SUPFAM" id="SSF56300">
    <property type="entry name" value="Metallo-dependent phosphatases"/>
    <property type="match status" value="1"/>
</dbReference>
<dbReference type="InterPro" id="IPR050126">
    <property type="entry name" value="Ap4A_hydrolase"/>
</dbReference>
<dbReference type="InterPro" id="IPR004843">
    <property type="entry name" value="Calcineurin-like_PHP"/>
</dbReference>
<dbReference type="PANTHER" id="PTHR42850:SF7">
    <property type="entry name" value="BIS(5'-NUCLEOSYL)-TETRAPHOSPHATASE PRPE [ASYMMETRICAL]"/>
    <property type="match status" value="1"/>
</dbReference>
<dbReference type="InterPro" id="IPR029052">
    <property type="entry name" value="Metallo-depent_PP-like"/>
</dbReference>
<keyword evidence="4" id="KW-1185">Reference proteome</keyword>
<dbReference type="AlphaFoldDB" id="A0A919QIF4"/>
<dbReference type="GO" id="GO:0016301">
    <property type="term" value="F:kinase activity"/>
    <property type="evidence" value="ECO:0007669"/>
    <property type="project" value="UniProtKB-KW"/>
</dbReference>
<dbReference type="NCBIfam" id="TIGR04075">
    <property type="entry name" value="bacter_Pnkp"/>
    <property type="match status" value="1"/>
</dbReference>
<evidence type="ECO:0000259" key="1">
    <source>
        <dbReference type="Pfam" id="PF00149"/>
    </source>
</evidence>
<dbReference type="SUPFAM" id="SSF52540">
    <property type="entry name" value="P-loop containing nucleoside triphosphate hydrolases"/>
    <property type="match status" value="1"/>
</dbReference>
<dbReference type="PANTHER" id="PTHR42850">
    <property type="entry name" value="METALLOPHOSPHOESTERASE"/>
    <property type="match status" value="1"/>
</dbReference>
<dbReference type="InterPro" id="IPR024028">
    <property type="entry name" value="PNKP_bac"/>
</dbReference>
<dbReference type="Pfam" id="PF00149">
    <property type="entry name" value="Metallophos"/>
    <property type="match status" value="1"/>
</dbReference>
<organism evidence="3 4">
    <name type="scientific">Acrocarpospora phusangensis</name>
    <dbReference type="NCBI Taxonomy" id="1070424"/>
    <lineage>
        <taxon>Bacteria</taxon>
        <taxon>Bacillati</taxon>
        <taxon>Actinomycetota</taxon>
        <taxon>Actinomycetes</taxon>
        <taxon>Streptosporangiales</taxon>
        <taxon>Streptosporangiaceae</taxon>
        <taxon>Acrocarpospora</taxon>
    </lineage>
</organism>
<proteinExistence type="predicted"/>
<keyword evidence="3" id="KW-0808">Transferase</keyword>
<protein>
    <submittedName>
        <fullName evidence="3">Polynucleotide kinase-phosphatase</fullName>
    </submittedName>
</protein>
<sequence length="836" mass="91350">MSELLAETAAEPSTRQIGVPAMSLIVLVGVSGSGKSTFARKHFHPTQVISSDFCRGLVADDENDQAATPDAFDLLHHIVGIRLRRGLLTVVDATSVQYQARQALVAVAKAHNVLVDAIVLDVPEEVAIERNASRPDRDFGPHVITRQRKELRRSLGKISRDGFRRVHVLRGDEIDNVTITLEPAWTDLRHLTGPFDVIGDVHGCASELETLLATLGYEDGRHPQGRTAVFVGDLVDRGPDTPGVLRRVMGMVEAGTALCVSGNHEQKLVRALNGRKVKVAHGLAESLAQLGDSDPAFVAAAKTFMDGLISHYQLDEGRLVVAHAGLKEAYHGRASGRVRAFALYGDTTGETDEYGLPVRYPWAEEYRGRAMVVYGHTPTVEPEWVNNTICLDTGVVFGGSLTALRYPERELVSVPAERVWYEPARPLAPARQRDPAALDIGDVRGNRFVETRFAGTIRVREENAAAALEIMSRFAVDPRWLVYLPPTMAPPETSPLDGYLEHPAEAFAEFAAAGVTRVVCEEKHMGSRAVAVLARTPEAAGKRFGVFDGSTGMVYTRTGRPFFGALMGELVDGLRAAVEPLWDELGTDWLVLDGELLPWSAKAESLIRGQYASVGAAARTALPEVVAALEAAAGRGLDVGSTLDRTRRRLANAARFRDAYARYCWPVSGLDGVKFAPFQILASEGQASAVRHPHDWHLDRLAGLDSPLIAPTRHVYVTLDSAESRAAATDWWEALTADGGEGMVVKPVERPEGRVQPGVKVRGREYLRIIYGPDYTDSLDVLRRRFLGRKRSLALREHALGLEALSRLADGESLWRVHEPVFAVLAMESEPVDPRL</sequence>
<accession>A0A919QIF4</accession>
<dbReference type="Gene3D" id="3.30.470.30">
    <property type="entry name" value="DNA ligase/mRNA capping enzyme"/>
    <property type="match status" value="2"/>
</dbReference>
<dbReference type="CDD" id="cd07423">
    <property type="entry name" value="MPP_Prp_like"/>
    <property type="match status" value="1"/>
</dbReference>
<dbReference type="Gene3D" id="3.60.21.10">
    <property type="match status" value="1"/>
</dbReference>
<reference evidence="3" key="1">
    <citation type="submission" date="2021-01" db="EMBL/GenBank/DDBJ databases">
        <title>Whole genome shotgun sequence of Acrocarpospora phusangensis NBRC 108782.</title>
        <authorList>
            <person name="Komaki H."/>
            <person name="Tamura T."/>
        </authorList>
    </citation>
    <scope>NUCLEOTIDE SEQUENCE</scope>
    <source>
        <strain evidence="3">NBRC 108782</strain>
    </source>
</reference>
<evidence type="ECO:0000259" key="2">
    <source>
        <dbReference type="Pfam" id="PF16542"/>
    </source>
</evidence>
<evidence type="ECO:0000313" key="3">
    <source>
        <dbReference type="EMBL" id="GIH28213.1"/>
    </source>
</evidence>
<dbReference type="Proteomes" id="UP000640052">
    <property type="component" value="Unassembled WGS sequence"/>
</dbReference>
<dbReference type="InterPro" id="IPR041780">
    <property type="entry name" value="MPP_PrpE-like"/>
</dbReference>
<dbReference type="EMBL" id="BOOA01000074">
    <property type="protein sequence ID" value="GIH28213.1"/>
    <property type="molecule type" value="Genomic_DNA"/>
</dbReference>
<keyword evidence="3" id="KW-0418">Kinase</keyword>
<feature type="domain" description="Polynucleotide kinase-phosphatase ligase" evidence="2">
    <location>
        <begin position="466"/>
        <end position="831"/>
    </location>
</feature>
<dbReference type="Pfam" id="PF13671">
    <property type="entry name" value="AAA_33"/>
    <property type="match status" value="1"/>
</dbReference>
<comment type="caution">
    <text evidence="3">The sequence shown here is derived from an EMBL/GenBank/DDBJ whole genome shotgun (WGS) entry which is preliminary data.</text>
</comment>
<dbReference type="InterPro" id="IPR027417">
    <property type="entry name" value="P-loop_NTPase"/>
</dbReference>
<dbReference type="InterPro" id="IPR032380">
    <property type="entry name" value="PNKP_ligase_dom"/>
</dbReference>
<name>A0A919QIF4_9ACTN</name>
<dbReference type="Pfam" id="PF16542">
    <property type="entry name" value="PNKP_ligase"/>
    <property type="match status" value="1"/>
</dbReference>
<gene>
    <name evidence="3" type="ORF">Aph01nite_65230</name>
</gene>